<evidence type="ECO:0000313" key="3">
    <source>
        <dbReference type="EMBL" id="QFR59057.1"/>
    </source>
</evidence>
<dbReference type="SUPFAM" id="SSF56672">
    <property type="entry name" value="DNA/RNA polymerases"/>
    <property type="match status" value="1"/>
</dbReference>
<reference evidence="3" key="1">
    <citation type="journal article" date="2020" name="Virus Evol.">
        <title>A new lineage of segmented RNA viruses infecting animals.</title>
        <authorList>
            <person name="Obbard D.J."/>
            <person name="Shi M."/>
            <person name="Roberts K.E."/>
            <person name="Longdon B."/>
            <person name="Dennis A.B."/>
        </authorList>
    </citation>
    <scope>NUCLEOTIDE SEQUENCE</scope>
    <source>
        <strain evidence="3">XTXMC23261</strain>
    </source>
</reference>
<organism evidence="3">
    <name type="scientific">Zhupengkeng virus</name>
    <dbReference type="NCBI Taxonomy" id="2656665"/>
    <lineage>
        <taxon>Viruses</taxon>
        <taxon>Riboviria</taxon>
    </lineage>
</organism>
<evidence type="ECO:0000256" key="2">
    <source>
        <dbReference type="ARBA" id="ARBA00022695"/>
    </source>
</evidence>
<dbReference type="InterPro" id="IPR043502">
    <property type="entry name" value="DNA/RNA_pol_sf"/>
</dbReference>
<sequence length="672" mass="75357">MLPVRRAKHKFRGFLRRSGYHCIANVVCSHIQCRLIIIHGQFWFTVKHFESTVIKSVKEFTHKAPCGLQKRDPTRVFQKFLASFLAENQEFIKEYQGRAYLTPEMSRVAQICENIARDTGVVVKIPGAQFRMRALTELYDDRQVVEAQERAVHELGLDRTGFVRTDKITDVNEVAAGAMTLSTPVGMERENHVDLYDMWVAFVYSVIHDVPNTGGDTPEIVHSVVPESDLVSLSVQRVERKGVGNFNVGGRMKKTEVAVESAMAVVANNQSETPVCFPVKPSVKQEVVKVGKSPRTIYNVASTEFLALKSLEAIYKEKRGVAAGTASGEPIEGAWAEKLARVITHGLAEDPIDALEDSGIHFSDKTTYERYTIVQTAIVYLCILLVRAGSDIMNFKGSLAAAFANYVYPYVSLRGDLGFRCEGAVPSGSNLTSHGNTHRHRQNVNIFTSHVEMHDGVIGLHDCCKLCQLMCDSGFDLVYYDESDVHRLRQCVLMGDDFIACYGRLAKVYDVVGDKWFGSKTKAGERQCAFDNDEAAFLQRVFMKDDCGNLTTRAVRKRDLGKSLGPTEKRVATELARSVSCALNSNDPVLYAYHSEVYEKLHELMQGGDNLVMYQEMERSHKVGHRQPEMLSWEAVKQAHRAYDANQLLDFAENWASNLAYNVGRGDLEYDN</sequence>
<name>A0A5P8PNZ8_9VIRU</name>
<evidence type="ECO:0000256" key="1">
    <source>
        <dbReference type="ARBA" id="ARBA00022679"/>
    </source>
</evidence>
<dbReference type="GO" id="GO:0016779">
    <property type="term" value="F:nucleotidyltransferase activity"/>
    <property type="evidence" value="ECO:0007669"/>
    <property type="project" value="UniProtKB-KW"/>
</dbReference>
<accession>A0A5P8PNZ8</accession>
<protein>
    <submittedName>
        <fullName evidence="3">Putative RNA dependent RNA polymerase</fullName>
    </submittedName>
</protein>
<keyword evidence="2" id="KW-0548">Nucleotidyltransferase</keyword>
<proteinExistence type="predicted"/>
<keyword evidence="1" id="KW-0808">Transferase</keyword>
<dbReference type="EMBL" id="MN371251">
    <property type="protein sequence ID" value="QFR59057.1"/>
    <property type="molecule type" value="Genomic_RNA"/>
</dbReference>